<dbReference type="Pfam" id="PF24906">
    <property type="entry name" value="Zf_WRKY19"/>
    <property type="match status" value="3"/>
</dbReference>
<dbReference type="EnsemblProtists" id="Phyra76679">
    <property type="protein sequence ID" value="Phyra76679"/>
    <property type="gene ID" value="Phyra76679"/>
</dbReference>
<sequence length="211" mass="22688">MPTSSTRRNANRARCRMSECGKFAQTRGLCKAHGGGSRCRDPNCQKLAQSRGLCIAHGGGRRCAFDGCSKLAQSKGFCISHGGGRRCHVADCDKFAQVRGHCKSHSKLLPSSSGSWSPVSSSSVRFSPTSSMSPTKSKLSIDFLVNPCSMTSDLKEEVLPSLHLAGSSLPHQRPLLSYLDPMTTLATTAAAMQARPTMAMPAHYPPLVMYR</sequence>
<dbReference type="AlphaFoldDB" id="H3GKB1"/>
<dbReference type="PANTHER" id="PTHR31827:SF1">
    <property type="entry name" value="EMB|CAB89363.1"/>
    <property type="match status" value="1"/>
</dbReference>
<feature type="domain" description="WRKY19-like zinc finger" evidence="1">
    <location>
        <begin position="60"/>
        <end position="83"/>
    </location>
</feature>
<feature type="domain" description="WRKY19-like zinc finger" evidence="1">
    <location>
        <begin position="36"/>
        <end position="59"/>
    </location>
</feature>
<feature type="domain" description="WRKY19-like zinc finger" evidence="1">
    <location>
        <begin position="14"/>
        <end position="35"/>
    </location>
</feature>
<dbReference type="InterPro" id="IPR056866">
    <property type="entry name" value="Znf_WRKY19"/>
</dbReference>
<dbReference type="EMBL" id="DS566016">
    <property type="status" value="NOT_ANNOTATED_CDS"/>
    <property type="molecule type" value="Genomic_DNA"/>
</dbReference>
<protein>
    <recommendedName>
        <fullName evidence="1">WRKY19-like zinc finger domain-containing protein</fullName>
    </recommendedName>
</protein>
<dbReference type="PANTHER" id="PTHR31827">
    <property type="entry name" value="EMB|CAB89363.1"/>
    <property type="match status" value="1"/>
</dbReference>
<reference evidence="3" key="1">
    <citation type="journal article" date="2006" name="Science">
        <title>Phytophthora genome sequences uncover evolutionary origins and mechanisms of pathogenesis.</title>
        <authorList>
            <person name="Tyler B.M."/>
            <person name="Tripathy S."/>
            <person name="Zhang X."/>
            <person name="Dehal P."/>
            <person name="Jiang R.H."/>
            <person name="Aerts A."/>
            <person name="Arredondo F.D."/>
            <person name="Baxter L."/>
            <person name="Bensasson D."/>
            <person name="Beynon J.L."/>
            <person name="Chapman J."/>
            <person name="Damasceno C.M."/>
            <person name="Dorrance A.E."/>
            <person name="Dou D."/>
            <person name="Dickerman A.W."/>
            <person name="Dubchak I.L."/>
            <person name="Garbelotto M."/>
            <person name="Gijzen M."/>
            <person name="Gordon S.G."/>
            <person name="Govers F."/>
            <person name="Grunwald N.J."/>
            <person name="Huang W."/>
            <person name="Ivors K.L."/>
            <person name="Jones R.W."/>
            <person name="Kamoun S."/>
            <person name="Krampis K."/>
            <person name="Lamour K.H."/>
            <person name="Lee M.K."/>
            <person name="McDonald W.H."/>
            <person name="Medina M."/>
            <person name="Meijer H.J."/>
            <person name="Nordberg E.K."/>
            <person name="Maclean D.J."/>
            <person name="Ospina-Giraldo M.D."/>
            <person name="Morris P.F."/>
            <person name="Phuntumart V."/>
            <person name="Putnam N.H."/>
            <person name="Rash S."/>
            <person name="Rose J.K."/>
            <person name="Sakihama Y."/>
            <person name="Salamov A.A."/>
            <person name="Savidor A."/>
            <person name="Scheuring C.F."/>
            <person name="Smith B.M."/>
            <person name="Sobral B.W."/>
            <person name="Terry A."/>
            <person name="Torto-Alalibo T.A."/>
            <person name="Win J."/>
            <person name="Xu Z."/>
            <person name="Zhang H."/>
            <person name="Grigoriev I.V."/>
            <person name="Rokhsar D.S."/>
            <person name="Boore J.L."/>
        </authorList>
    </citation>
    <scope>NUCLEOTIDE SEQUENCE [LARGE SCALE GENOMIC DNA]</scope>
    <source>
        <strain evidence="3">Pr102</strain>
    </source>
</reference>
<evidence type="ECO:0000313" key="2">
    <source>
        <dbReference type="EnsemblProtists" id="Phyra76679"/>
    </source>
</evidence>
<evidence type="ECO:0000313" key="3">
    <source>
        <dbReference type="Proteomes" id="UP000005238"/>
    </source>
</evidence>
<dbReference type="InParanoid" id="H3GKB1"/>
<name>H3GKB1_PHYRM</name>
<dbReference type="STRING" id="164328.H3GKB1"/>
<evidence type="ECO:0000259" key="1">
    <source>
        <dbReference type="Pfam" id="PF24906"/>
    </source>
</evidence>
<dbReference type="VEuPathDB" id="FungiDB:KRP22_11566"/>
<dbReference type="VEuPathDB" id="FungiDB:KRP23_11205"/>
<proteinExistence type="predicted"/>
<reference evidence="2" key="2">
    <citation type="submission" date="2015-06" db="UniProtKB">
        <authorList>
            <consortium name="EnsemblProtists"/>
        </authorList>
    </citation>
    <scope>IDENTIFICATION</scope>
    <source>
        <strain evidence="2">Pr102</strain>
    </source>
</reference>
<organism evidence="2 3">
    <name type="scientific">Phytophthora ramorum</name>
    <name type="common">Sudden oak death agent</name>
    <dbReference type="NCBI Taxonomy" id="164328"/>
    <lineage>
        <taxon>Eukaryota</taxon>
        <taxon>Sar</taxon>
        <taxon>Stramenopiles</taxon>
        <taxon>Oomycota</taxon>
        <taxon>Peronosporomycetes</taxon>
        <taxon>Peronosporales</taxon>
        <taxon>Peronosporaceae</taxon>
        <taxon>Phytophthora</taxon>
    </lineage>
</organism>
<dbReference type="HOGENOM" id="CLU_111803_0_0_1"/>
<keyword evidence="3" id="KW-1185">Reference proteome</keyword>
<dbReference type="eggNOG" id="ENOG502S0WU">
    <property type="taxonomic scope" value="Eukaryota"/>
</dbReference>
<accession>H3GKB1</accession>
<dbReference type="OMA" id="MAMSAHY"/>
<dbReference type="Proteomes" id="UP000005238">
    <property type="component" value="Unassembled WGS sequence"/>
</dbReference>